<gene>
    <name evidence="1" type="ORF">DUNSADRAFT_17396</name>
</gene>
<protein>
    <recommendedName>
        <fullName evidence="3">Encoded protein</fullName>
    </recommendedName>
</protein>
<dbReference type="Proteomes" id="UP000815325">
    <property type="component" value="Unassembled WGS sequence"/>
</dbReference>
<keyword evidence="2" id="KW-1185">Reference proteome</keyword>
<name>A0ABQ7G1T7_DUNSA</name>
<comment type="caution">
    <text evidence="1">The sequence shown here is derived from an EMBL/GenBank/DDBJ whole genome shotgun (WGS) entry which is preliminary data.</text>
</comment>
<accession>A0ABQ7G1T7</accession>
<organism evidence="1 2">
    <name type="scientific">Dunaliella salina</name>
    <name type="common">Green alga</name>
    <name type="synonym">Protococcus salinus</name>
    <dbReference type="NCBI Taxonomy" id="3046"/>
    <lineage>
        <taxon>Eukaryota</taxon>
        <taxon>Viridiplantae</taxon>
        <taxon>Chlorophyta</taxon>
        <taxon>core chlorophytes</taxon>
        <taxon>Chlorophyceae</taxon>
        <taxon>CS clade</taxon>
        <taxon>Chlamydomonadales</taxon>
        <taxon>Dunaliellaceae</taxon>
        <taxon>Dunaliella</taxon>
    </lineage>
</organism>
<reference evidence="1" key="1">
    <citation type="submission" date="2017-08" db="EMBL/GenBank/DDBJ databases">
        <authorList>
            <person name="Polle J.E."/>
            <person name="Barry K."/>
            <person name="Cushman J."/>
            <person name="Schmutz J."/>
            <person name="Tran D."/>
            <person name="Hathwaick L.T."/>
            <person name="Yim W.C."/>
            <person name="Jenkins J."/>
            <person name="Mckie-Krisberg Z.M."/>
            <person name="Prochnik S."/>
            <person name="Lindquist E."/>
            <person name="Dockter R.B."/>
            <person name="Adam C."/>
            <person name="Molina H."/>
            <person name="Bunkerborg J."/>
            <person name="Jin E."/>
            <person name="Buchheim M."/>
            <person name="Magnuson J."/>
        </authorList>
    </citation>
    <scope>NUCLEOTIDE SEQUENCE</scope>
    <source>
        <strain evidence="1">CCAP 19/18</strain>
    </source>
</reference>
<dbReference type="EMBL" id="MU070281">
    <property type="protein sequence ID" value="KAF5828572.1"/>
    <property type="molecule type" value="Genomic_DNA"/>
</dbReference>
<evidence type="ECO:0000313" key="2">
    <source>
        <dbReference type="Proteomes" id="UP000815325"/>
    </source>
</evidence>
<evidence type="ECO:0008006" key="3">
    <source>
        <dbReference type="Google" id="ProtNLM"/>
    </source>
</evidence>
<proteinExistence type="predicted"/>
<sequence>MRAMVICKSPTTHIRPNGTFTRALRGHVVALPNPPGGALSACFPQPLDSITEIIQLTTACKKLLCLFPPTHAVLRLTMFFLHTLFILRCFVL</sequence>
<evidence type="ECO:0000313" key="1">
    <source>
        <dbReference type="EMBL" id="KAF5828572.1"/>
    </source>
</evidence>